<feature type="domain" description="Deacetylase sirtuin-type" evidence="8">
    <location>
        <begin position="1"/>
        <end position="313"/>
    </location>
</feature>
<dbReference type="Proteomes" id="UP000001861">
    <property type="component" value="Unassembled WGS sequence"/>
</dbReference>
<proteinExistence type="inferred from homology"/>
<evidence type="ECO:0000256" key="1">
    <source>
        <dbReference type="ARBA" id="ARBA00004173"/>
    </source>
</evidence>
<dbReference type="Gene3D" id="3.30.1600.10">
    <property type="entry name" value="SIR2/SIRT2 'Small Domain"/>
    <property type="match status" value="1"/>
</dbReference>
<sequence>MSPSSDIDAFRAALASSKQVAILAGAGLSAGSGIPTYRGGPDAIWKNMDHDKLATVEGFEKDPVTCWQFHHMMRQLCLDATPNAAHRALASLVVPSVRAKVLPGLKDPDSPPLFITQNMDSLSPRTLDEFKDKISSGEMEKAKERLVEMHGNIFRQKCLQCKHVSTSTDSHLAPGRYPKDANSPATARLEGTNPSATVSKDDLPRCGGPSWNGSNRYGRCGGPLRPSVVWFGEIPEGLGDIARHLSWTDMLIVVGTSCLVHPAAGFLKTVKDRGGKVAIFNYDASPKDDLADFLFLGKCEEVLPIALGIEGEV</sequence>
<keyword evidence="3" id="KW-0808">Transferase</keyword>
<evidence type="ECO:0000256" key="3">
    <source>
        <dbReference type="ARBA" id="ARBA00022679"/>
    </source>
</evidence>
<dbReference type="GeneID" id="6010520"/>
<dbReference type="GO" id="GO:0070403">
    <property type="term" value="F:NAD+ binding"/>
    <property type="evidence" value="ECO:0007669"/>
    <property type="project" value="InterPro"/>
</dbReference>
<keyword evidence="6" id="KW-0479">Metal-binding</keyword>
<evidence type="ECO:0000313" key="10">
    <source>
        <dbReference type="Proteomes" id="UP000001861"/>
    </source>
</evidence>
<evidence type="ECO:0000256" key="7">
    <source>
        <dbReference type="SAM" id="MobiDB-lite"/>
    </source>
</evidence>
<feature type="binding site" evidence="6">
    <location>
        <position position="158"/>
    </location>
    <ligand>
        <name>Zn(2+)</name>
        <dbReference type="ChEBI" id="CHEBI:29105"/>
    </ligand>
</feature>
<dbReference type="Pfam" id="PF02146">
    <property type="entry name" value="SIR2"/>
    <property type="match status" value="1"/>
</dbReference>
<dbReference type="InterPro" id="IPR003000">
    <property type="entry name" value="Sirtuin"/>
</dbReference>
<reference evidence="9 10" key="1">
    <citation type="journal article" date="2010" name="Proc. Natl. Acad. Sci. U.S.A.">
        <title>Insights into evolution of multicellular fungi from the assembled chromosomes of the mushroom Coprinopsis cinerea (Coprinus cinereus).</title>
        <authorList>
            <person name="Stajich J.E."/>
            <person name="Wilke S.K."/>
            <person name="Ahren D."/>
            <person name="Au C.H."/>
            <person name="Birren B.W."/>
            <person name="Borodovsky M."/>
            <person name="Burns C."/>
            <person name="Canback B."/>
            <person name="Casselton L.A."/>
            <person name="Cheng C.K."/>
            <person name="Deng J."/>
            <person name="Dietrich F.S."/>
            <person name="Fargo D.C."/>
            <person name="Farman M.L."/>
            <person name="Gathman A.C."/>
            <person name="Goldberg J."/>
            <person name="Guigo R."/>
            <person name="Hoegger P.J."/>
            <person name="Hooker J.B."/>
            <person name="Huggins A."/>
            <person name="James T.Y."/>
            <person name="Kamada T."/>
            <person name="Kilaru S."/>
            <person name="Kodira C."/>
            <person name="Kues U."/>
            <person name="Kupfer D."/>
            <person name="Kwan H.S."/>
            <person name="Lomsadze A."/>
            <person name="Li W."/>
            <person name="Lilly W.W."/>
            <person name="Ma L.J."/>
            <person name="Mackey A.J."/>
            <person name="Manning G."/>
            <person name="Martin F."/>
            <person name="Muraguchi H."/>
            <person name="Natvig D.O."/>
            <person name="Palmerini H."/>
            <person name="Ramesh M.A."/>
            <person name="Rehmeyer C.J."/>
            <person name="Roe B.A."/>
            <person name="Shenoy N."/>
            <person name="Stanke M."/>
            <person name="Ter-Hovhannisyan V."/>
            <person name="Tunlid A."/>
            <person name="Velagapudi R."/>
            <person name="Vision T.J."/>
            <person name="Zeng Q."/>
            <person name="Zolan M.E."/>
            <person name="Pukkila P.J."/>
        </authorList>
    </citation>
    <scope>NUCLEOTIDE SEQUENCE [LARGE SCALE GENOMIC DNA]</scope>
    <source>
        <strain evidence="10">Okayama-7 / 130 / ATCC MYA-4618 / FGSC 9003</strain>
    </source>
</reference>
<accession>A8NIK3</accession>
<dbReference type="GO" id="GO:0005634">
    <property type="term" value="C:nucleus"/>
    <property type="evidence" value="ECO:0007669"/>
    <property type="project" value="TreeGrafter"/>
</dbReference>
<feature type="binding site" evidence="6">
    <location>
        <position position="206"/>
    </location>
    <ligand>
        <name>Zn(2+)</name>
        <dbReference type="ChEBI" id="CHEBI:29105"/>
    </ligand>
</feature>
<feature type="binding site" evidence="6">
    <location>
        <position position="220"/>
    </location>
    <ligand>
        <name>Zn(2+)</name>
        <dbReference type="ChEBI" id="CHEBI:29105"/>
    </ligand>
</feature>
<dbReference type="STRING" id="240176.A8NIK3"/>
<evidence type="ECO:0000256" key="5">
    <source>
        <dbReference type="ARBA" id="ARBA00023128"/>
    </source>
</evidence>
<keyword evidence="6" id="KW-0862">Zinc</keyword>
<organism evidence="9 10">
    <name type="scientific">Coprinopsis cinerea (strain Okayama-7 / 130 / ATCC MYA-4618 / FGSC 9003)</name>
    <name type="common">Inky cap fungus</name>
    <name type="synonym">Hormographiella aspergillata</name>
    <dbReference type="NCBI Taxonomy" id="240176"/>
    <lineage>
        <taxon>Eukaryota</taxon>
        <taxon>Fungi</taxon>
        <taxon>Dikarya</taxon>
        <taxon>Basidiomycota</taxon>
        <taxon>Agaricomycotina</taxon>
        <taxon>Agaricomycetes</taxon>
        <taxon>Agaricomycetidae</taxon>
        <taxon>Agaricales</taxon>
        <taxon>Agaricineae</taxon>
        <taxon>Psathyrellaceae</taxon>
        <taxon>Coprinopsis</taxon>
    </lineage>
</organism>
<protein>
    <submittedName>
        <fullName evidence="9">Sirtuin</fullName>
    </submittedName>
</protein>
<dbReference type="SUPFAM" id="SSF52467">
    <property type="entry name" value="DHS-like NAD/FAD-binding domain"/>
    <property type="match status" value="1"/>
</dbReference>
<comment type="similarity">
    <text evidence="2">Belongs to the sirtuin family. Class I subfamily.</text>
</comment>
<evidence type="ECO:0000256" key="6">
    <source>
        <dbReference type="PROSITE-ProRule" id="PRU00236"/>
    </source>
</evidence>
<dbReference type="GO" id="GO:0017136">
    <property type="term" value="F:histone deacetylase activity, NAD-dependent"/>
    <property type="evidence" value="ECO:0007669"/>
    <property type="project" value="TreeGrafter"/>
</dbReference>
<evidence type="ECO:0000313" key="9">
    <source>
        <dbReference type="EMBL" id="EAU87811.1"/>
    </source>
</evidence>
<dbReference type="OMA" id="CRITEIQ"/>
<dbReference type="EMBL" id="AACS02000010">
    <property type="protein sequence ID" value="EAU87811.1"/>
    <property type="molecule type" value="Genomic_DNA"/>
</dbReference>
<dbReference type="InParanoid" id="A8NIK3"/>
<feature type="active site" description="Proton acceptor" evidence="6">
    <location>
        <position position="150"/>
    </location>
</feature>
<dbReference type="InterPro" id="IPR026590">
    <property type="entry name" value="Ssirtuin_cat_dom"/>
</dbReference>
<comment type="subcellular location">
    <subcellularLocation>
        <location evidence="1">Mitochondrion</location>
    </subcellularLocation>
</comment>
<gene>
    <name evidence="9" type="ORF">CC1G_09430</name>
</gene>
<dbReference type="AlphaFoldDB" id="A8NIK3"/>
<evidence type="ECO:0000259" key="8">
    <source>
        <dbReference type="PROSITE" id="PS50305"/>
    </source>
</evidence>
<keyword evidence="5" id="KW-0496">Mitochondrion</keyword>
<dbReference type="PANTHER" id="PTHR11085">
    <property type="entry name" value="NAD-DEPENDENT PROTEIN DEACYLASE SIRTUIN-5, MITOCHONDRIAL-RELATED"/>
    <property type="match status" value="1"/>
</dbReference>
<dbReference type="Gene3D" id="3.40.50.1220">
    <property type="entry name" value="TPP-binding domain"/>
    <property type="match status" value="1"/>
</dbReference>
<dbReference type="GO" id="GO:0005739">
    <property type="term" value="C:mitochondrion"/>
    <property type="evidence" value="ECO:0007669"/>
    <property type="project" value="UniProtKB-SubCell"/>
</dbReference>
<dbReference type="CDD" id="cd01407">
    <property type="entry name" value="SIR2-fam"/>
    <property type="match status" value="1"/>
</dbReference>
<feature type="binding site" evidence="6">
    <location>
        <position position="161"/>
    </location>
    <ligand>
        <name>Zn(2+)</name>
        <dbReference type="ChEBI" id="CHEBI:29105"/>
    </ligand>
</feature>
<keyword evidence="10" id="KW-1185">Reference proteome</keyword>
<evidence type="ECO:0000256" key="4">
    <source>
        <dbReference type="ARBA" id="ARBA00023027"/>
    </source>
</evidence>
<dbReference type="VEuPathDB" id="FungiDB:CC1G_09430"/>
<dbReference type="PANTHER" id="PTHR11085:SF10">
    <property type="entry name" value="NAD-DEPENDENT PROTEIN DEACYLASE SIRTUIN-5, MITOCHONDRIAL-RELATED"/>
    <property type="match status" value="1"/>
</dbReference>
<evidence type="ECO:0000256" key="2">
    <source>
        <dbReference type="ARBA" id="ARBA00006924"/>
    </source>
</evidence>
<dbReference type="InterPro" id="IPR050134">
    <property type="entry name" value="NAD-dep_sirtuin_deacylases"/>
</dbReference>
<name>A8NIK3_COPC7</name>
<comment type="caution">
    <text evidence="9">The sequence shown here is derived from an EMBL/GenBank/DDBJ whole genome shotgun (WGS) entry which is preliminary data.</text>
</comment>
<keyword evidence="4" id="KW-0520">NAD</keyword>
<dbReference type="KEGG" id="cci:CC1G_09430"/>
<dbReference type="PROSITE" id="PS50305">
    <property type="entry name" value="SIRTUIN"/>
    <property type="match status" value="1"/>
</dbReference>
<dbReference type="InterPro" id="IPR026591">
    <property type="entry name" value="Sirtuin_cat_small_dom_sf"/>
</dbReference>
<dbReference type="InterPro" id="IPR029035">
    <property type="entry name" value="DHS-like_NAD/FAD-binding_dom"/>
</dbReference>
<feature type="region of interest" description="Disordered" evidence="7">
    <location>
        <begin position="167"/>
        <end position="197"/>
    </location>
</feature>
<dbReference type="GO" id="GO:0046872">
    <property type="term" value="F:metal ion binding"/>
    <property type="evidence" value="ECO:0007669"/>
    <property type="project" value="UniProtKB-KW"/>
</dbReference>
<dbReference type="RefSeq" id="XP_001834016.1">
    <property type="nucleotide sequence ID" value="XM_001833964.1"/>
</dbReference>
<dbReference type="OrthoDB" id="424302at2759"/>
<dbReference type="eggNOG" id="KOG2684">
    <property type="taxonomic scope" value="Eukaryota"/>
</dbReference>